<dbReference type="InterPro" id="IPR013568">
    <property type="entry name" value="SEFIR_dom"/>
</dbReference>
<accession>A0ABS2AU39</accession>
<reference evidence="2 3" key="1">
    <citation type="submission" date="2021-01" db="EMBL/GenBank/DDBJ databases">
        <title>Actinoplanes sp. nov. LDG1-06 isolated from lichen.</title>
        <authorList>
            <person name="Saeng-In P."/>
            <person name="Phongsopitanun W."/>
            <person name="Kanchanasin P."/>
            <person name="Yuki M."/>
            <person name="Kudo T."/>
            <person name="Ohkuma M."/>
            <person name="Tanasupawat S."/>
        </authorList>
    </citation>
    <scope>NUCLEOTIDE SEQUENCE [LARGE SCALE GENOMIC DNA]</scope>
    <source>
        <strain evidence="2 3">LDG1-06</strain>
    </source>
</reference>
<dbReference type="Proteomes" id="UP000632138">
    <property type="component" value="Unassembled WGS sequence"/>
</dbReference>
<dbReference type="Gene3D" id="3.40.50.10140">
    <property type="entry name" value="Toll/interleukin-1 receptor homology (TIR) domain"/>
    <property type="match status" value="1"/>
</dbReference>
<feature type="domain" description="SEFIR" evidence="1">
    <location>
        <begin position="22"/>
        <end position="153"/>
    </location>
</feature>
<keyword evidence="2" id="KW-0675">Receptor</keyword>
<keyword evidence="3" id="KW-1185">Reference proteome</keyword>
<evidence type="ECO:0000313" key="3">
    <source>
        <dbReference type="Proteomes" id="UP000632138"/>
    </source>
</evidence>
<dbReference type="PROSITE" id="PS51534">
    <property type="entry name" value="SEFIR"/>
    <property type="match status" value="1"/>
</dbReference>
<dbReference type="InterPro" id="IPR000157">
    <property type="entry name" value="TIR_dom"/>
</dbReference>
<organism evidence="2 3">
    <name type="scientific">Paractinoplanes ovalisporus</name>
    <dbReference type="NCBI Taxonomy" id="2810368"/>
    <lineage>
        <taxon>Bacteria</taxon>
        <taxon>Bacillati</taxon>
        <taxon>Actinomycetota</taxon>
        <taxon>Actinomycetes</taxon>
        <taxon>Micromonosporales</taxon>
        <taxon>Micromonosporaceae</taxon>
        <taxon>Paractinoplanes</taxon>
    </lineage>
</organism>
<comment type="caution">
    <text evidence="2">The sequence shown here is derived from an EMBL/GenBank/DDBJ whole genome shotgun (WGS) entry which is preliminary data.</text>
</comment>
<evidence type="ECO:0000259" key="1">
    <source>
        <dbReference type="PROSITE" id="PS51534"/>
    </source>
</evidence>
<sequence>MSRTPSSATMVGVTNPADATLAPRVFVSYSWDSPQHSAWVLKLATRLRHNGVDVILDRWNARLGTNLPLFMEEGIRDADRILVIVTDTYTRKAYEGRGGVAYERRMLTAELMDRLDEDRILPVLRDNPDRRIPMFLGNPVYLDFRRDENYEAEYIKLLHNLHGQEILPVPPIGPNPLQVVSPDRIARTLRHDPARYVSPDVHGTETFDFSNNDGEYELGSGAMTFTLRVGEAGRGVVHVYNNPADIETIASASGVTDVTEVSDASAYDGSSRVRTVREGDAVVLCNSNGYWAVVCIDQVHTRGSSPDGHPSLTFRFAIQPDHTANFSQLRQAN</sequence>
<name>A0ABS2AU39_9ACTN</name>
<protein>
    <submittedName>
        <fullName evidence="2">Toll/interleukin-1 receptor domain-containing protein</fullName>
    </submittedName>
</protein>
<dbReference type="InterPro" id="IPR035897">
    <property type="entry name" value="Toll_tir_struct_dom_sf"/>
</dbReference>
<dbReference type="Pfam" id="PF13676">
    <property type="entry name" value="TIR_2"/>
    <property type="match status" value="1"/>
</dbReference>
<evidence type="ECO:0000313" key="2">
    <source>
        <dbReference type="EMBL" id="MBM2623326.1"/>
    </source>
</evidence>
<gene>
    <name evidence="2" type="ORF">JIG36_48305</name>
</gene>
<dbReference type="EMBL" id="JAENHP010000034">
    <property type="protein sequence ID" value="MBM2623326.1"/>
    <property type="molecule type" value="Genomic_DNA"/>
</dbReference>
<proteinExistence type="predicted"/>
<dbReference type="SUPFAM" id="SSF52200">
    <property type="entry name" value="Toll/Interleukin receptor TIR domain"/>
    <property type="match status" value="1"/>
</dbReference>